<evidence type="ECO:0000259" key="2">
    <source>
        <dbReference type="Pfam" id="PF01975"/>
    </source>
</evidence>
<organism evidence="3 4">
    <name type="scientific">Phascolomyces articulosus</name>
    <dbReference type="NCBI Taxonomy" id="60185"/>
    <lineage>
        <taxon>Eukaryota</taxon>
        <taxon>Fungi</taxon>
        <taxon>Fungi incertae sedis</taxon>
        <taxon>Mucoromycota</taxon>
        <taxon>Mucoromycotina</taxon>
        <taxon>Mucoromycetes</taxon>
        <taxon>Mucorales</taxon>
        <taxon>Lichtheimiaceae</taxon>
        <taxon>Phascolomyces</taxon>
    </lineage>
</organism>
<dbReference type="AlphaFoldDB" id="A0AAD5KJ51"/>
<sequence>MTERPLKVLISNDDGPPSGEESPFILPFIEHLESLGWIVKVCLPNAQKSWISKSFMIKDHIDVSYYHRDTKEISYHQRDESDFVLIGSTPATCVNIALNHIFKDETFDLVIGGPNFGRNTSTVSSLASGTIGVALEAVLCKQKALAVSFAIFSRDYGTKEIQCSIEMAADVIKQVYQVNQWPEDGLFSINIPLSAEKRPVYLTRFHRSHCGSFFKPLDPTKQKQKQKESEGSAELAVREEAEGQESGHLVFRFAPDFSTFAFATDAPEGTDAWAMHNRYVSVTPMSASYEMARTTTDYGFNVVNNNKL</sequence>
<dbReference type="InterPro" id="IPR027746">
    <property type="entry name" value="TTL"/>
</dbReference>
<dbReference type="Pfam" id="PF01975">
    <property type="entry name" value="SurE"/>
    <property type="match status" value="1"/>
</dbReference>
<dbReference type="InterPro" id="IPR036523">
    <property type="entry name" value="SurE-like_sf"/>
</dbReference>
<feature type="domain" description="Survival protein SurE-like phosphatase/nucleotidase" evidence="2">
    <location>
        <begin position="8"/>
        <end position="209"/>
    </location>
</feature>
<dbReference type="Gene3D" id="3.40.1210.10">
    <property type="entry name" value="Survival protein SurE-like phosphatase/nucleotidase"/>
    <property type="match status" value="1"/>
</dbReference>
<name>A0AAD5KJ51_9FUNG</name>
<keyword evidence="4" id="KW-1185">Reference proteome</keyword>
<dbReference type="PANTHER" id="PTHR47551">
    <property type="entry name" value="TUBULIN--TYROSINE LIGASE PBY1-RELATED"/>
    <property type="match status" value="1"/>
</dbReference>
<dbReference type="InterPro" id="IPR002828">
    <property type="entry name" value="SurE-like_Pase/nucleotidase"/>
</dbReference>
<reference evidence="3" key="1">
    <citation type="journal article" date="2022" name="IScience">
        <title>Evolution of zygomycete secretomes and the origins of terrestrial fungal ecologies.</title>
        <authorList>
            <person name="Chang Y."/>
            <person name="Wang Y."/>
            <person name="Mondo S."/>
            <person name="Ahrendt S."/>
            <person name="Andreopoulos W."/>
            <person name="Barry K."/>
            <person name="Beard J."/>
            <person name="Benny G.L."/>
            <person name="Blankenship S."/>
            <person name="Bonito G."/>
            <person name="Cuomo C."/>
            <person name="Desiro A."/>
            <person name="Gervers K.A."/>
            <person name="Hundley H."/>
            <person name="Kuo A."/>
            <person name="LaButti K."/>
            <person name="Lang B.F."/>
            <person name="Lipzen A."/>
            <person name="O'Donnell K."/>
            <person name="Pangilinan J."/>
            <person name="Reynolds N."/>
            <person name="Sandor L."/>
            <person name="Smith M.E."/>
            <person name="Tsang A."/>
            <person name="Grigoriev I.V."/>
            <person name="Stajich J.E."/>
            <person name="Spatafora J.W."/>
        </authorList>
    </citation>
    <scope>NUCLEOTIDE SEQUENCE</scope>
    <source>
        <strain evidence="3">RSA 2281</strain>
    </source>
</reference>
<protein>
    <submittedName>
        <fullName evidence="3">Survival protein sure-like phosphatase/nucleotidase</fullName>
    </submittedName>
</protein>
<feature type="compositionally biased region" description="Basic and acidic residues" evidence="1">
    <location>
        <begin position="218"/>
        <end position="241"/>
    </location>
</feature>
<evidence type="ECO:0000256" key="1">
    <source>
        <dbReference type="SAM" id="MobiDB-lite"/>
    </source>
</evidence>
<dbReference type="NCBIfam" id="TIGR00087">
    <property type="entry name" value="surE"/>
    <property type="match status" value="1"/>
</dbReference>
<dbReference type="SUPFAM" id="SSF64167">
    <property type="entry name" value="SurE-like"/>
    <property type="match status" value="1"/>
</dbReference>
<feature type="region of interest" description="Disordered" evidence="1">
    <location>
        <begin position="216"/>
        <end position="241"/>
    </location>
</feature>
<evidence type="ECO:0000313" key="3">
    <source>
        <dbReference type="EMBL" id="KAI9268283.1"/>
    </source>
</evidence>
<dbReference type="Proteomes" id="UP001209540">
    <property type="component" value="Unassembled WGS sequence"/>
</dbReference>
<dbReference type="GO" id="GO:0016787">
    <property type="term" value="F:hydrolase activity"/>
    <property type="evidence" value="ECO:0007669"/>
    <property type="project" value="InterPro"/>
</dbReference>
<accession>A0AAD5KJ51</accession>
<gene>
    <name evidence="3" type="ORF">BDA99DRAFT_535793</name>
</gene>
<comment type="caution">
    <text evidence="3">The sequence shown here is derived from an EMBL/GenBank/DDBJ whole genome shotgun (WGS) entry which is preliminary data.</text>
</comment>
<proteinExistence type="predicted"/>
<dbReference type="PANTHER" id="PTHR47551:SF1">
    <property type="entry name" value="TUBULIN--TYROSINE LIGASE PBY1-RELATED"/>
    <property type="match status" value="1"/>
</dbReference>
<dbReference type="EMBL" id="JAIXMP010000009">
    <property type="protein sequence ID" value="KAI9268283.1"/>
    <property type="molecule type" value="Genomic_DNA"/>
</dbReference>
<dbReference type="GO" id="GO:0000932">
    <property type="term" value="C:P-body"/>
    <property type="evidence" value="ECO:0007669"/>
    <property type="project" value="TreeGrafter"/>
</dbReference>
<evidence type="ECO:0000313" key="4">
    <source>
        <dbReference type="Proteomes" id="UP001209540"/>
    </source>
</evidence>
<reference evidence="3" key="2">
    <citation type="submission" date="2023-02" db="EMBL/GenBank/DDBJ databases">
        <authorList>
            <consortium name="DOE Joint Genome Institute"/>
            <person name="Mondo S.J."/>
            <person name="Chang Y."/>
            <person name="Wang Y."/>
            <person name="Ahrendt S."/>
            <person name="Andreopoulos W."/>
            <person name="Barry K."/>
            <person name="Beard J."/>
            <person name="Benny G.L."/>
            <person name="Blankenship S."/>
            <person name="Bonito G."/>
            <person name="Cuomo C."/>
            <person name="Desiro A."/>
            <person name="Gervers K.A."/>
            <person name="Hundley H."/>
            <person name="Kuo A."/>
            <person name="LaButti K."/>
            <person name="Lang B.F."/>
            <person name="Lipzen A."/>
            <person name="O'Donnell K."/>
            <person name="Pangilinan J."/>
            <person name="Reynolds N."/>
            <person name="Sandor L."/>
            <person name="Smith M.W."/>
            <person name="Tsang A."/>
            <person name="Grigoriev I.V."/>
            <person name="Stajich J.E."/>
            <person name="Spatafora J.W."/>
        </authorList>
    </citation>
    <scope>NUCLEOTIDE SEQUENCE</scope>
    <source>
        <strain evidence="3">RSA 2281</strain>
    </source>
</reference>